<accession>A0ABY3ZK60</accession>
<reference evidence="2" key="1">
    <citation type="journal article" date="2022" name="Microorganisms">
        <title>Beyond the ABCs#Discovery of Three New Plasmid Types in Rhodobacterales (RepQ, RepY, RepW).</title>
        <authorList>
            <person name="Freese H.M."/>
            <person name="Ringel V."/>
            <person name="Overmann J."/>
            <person name="Petersen J."/>
        </authorList>
    </citation>
    <scope>NUCLEOTIDE SEQUENCE [LARGE SCALE GENOMIC DNA]</scope>
    <source>
        <strain evidence="2">DSM 109990</strain>
    </source>
</reference>
<name>A0ABY3ZK60_9RHOB</name>
<evidence type="ECO:0000313" key="2">
    <source>
        <dbReference type="Proteomes" id="UP000831019"/>
    </source>
</evidence>
<evidence type="ECO:0000313" key="1">
    <source>
        <dbReference type="EMBL" id="UOA14036.1"/>
    </source>
</evidence>
<proteinExistence type="predicted"/>
<gene>
    <name evidence="1" type="ORF">DSM109990_00831</name>
</gene>
<protein>
    <submittedName>
        <fullName evidence="1">Uncharacterized protein</fullName>
    </submittedName>
</protein>
<dbReference type="EMBL" id="CP085144">
    <property type="protein sequence ID" value="UOA14036.1"/>
    <property type="molecule type" value="Genomic_DNA"/>
</dbReference>
<dbReference type="Proteomes" id="UP000831019">
    <property type="component" value="Chromosome"/>
</dbReference>
<organism evidence="1 2">
    <name type="scientific">Sulfitobacter dubius</name>
    <dbReference type="NCBI Taxonomy" id="218673"/>
    <lineage>
        <taxon>Bacteria</taxon>
        <taxon>Pseudomonadati</taxon>
        <taxon>Pseudomonadota</taxon>
        <taxon>Alphaproteobacteria</taxon>
        <taxon>Rhodobacterales</taxon>
        <taxon>Roseobacteraceae</taxon>
        <taxon>Sulfitobacter</taxon>
    </lineage>
</organism>
<sequence>MSRLKQELYDTFGGFADKRITNISSGKIFIVDDRKEGDFGANKRLYSTFCQILATVIDENTVTVDLRGNVPDSERVRKVIEELGGAFTESGASLTIARGEQGGLFNLSRAITAITGKRYSVASYKYVCPRTAKSLRHLMGALNKAWREDP</sequence>
<keyword evidence="2" id="KW-1185">Reference proteome</keyword>
<dbReference type="RefSeq" id="WP_243262484.1">
    <property type="nucleotide sequence ID" value="NZ_CP085144.1"/>
</dbReference>